<evidence type="ECO:0000313" key="3">
    <source>
        <dbReference type="Proteomes" id="UP000242616"/>
    </source>
</evidence>
<accession>A0ABX3IID8</accession>
<organism evidence="2 3">
    <name type="scientific">Thermosipho affectus</name>
    <dbReference type="NCBI Taxonomy" id="660294"/>
    <lineage>
        <taxon>Bacteria</taxon>
        <taxon>Thermotogati</taxon>
        <taxon>Thermotogota</taxon>
        <taxon>Thermotogae</taxon>
        <taxon>Thermotogales</taxon>
        <taxon>Fervidobacteriaceae</taxon>
        <taxon>Thermosipho</taxon>
    </lineage>
</organism>
<dbReference type="EMBL" id="LBFC01000018">
    <property type="protein sequence ID" value="ONN27079.1"/>
    <property type="molecule type" value="Genomic_DNA"/>
</dbReference>
<feature type="domain" description="CoA-binding" evidence="1">
    <location>
        <begin position="3"/>
        <end position="96"/>
    </location>
</feature>
<dbReference type="Pfam" id="PF13380">
    <property type="entry name" value="CoA_binding_2"/>
    <property type="match status" value="1"/>
</dbReference>
<protein>
    <submittedName>
        <fullName evidence="2">CoA-binding protein</fullName>
    </submittedName>
</protein>
<reference evidence="2 3" key="1">
    <citation type="submission" date="2015-06" db="EMBL/GenBank/DDBJ databases">
        <title>Genome sequencing of Thermotogales isolates from hydrothermal vents.</title>
        <authorList>
            <person name="Haverkamp T.H."/>
            <person name="Kublanov I.V."/>
            <person name="Nesbo C.L."/>
        </authorList>
    </citation>
    <scope>NUCLEOTIDE SEQUENCE [LARGE SCALE GENOMIC DNA]</scope>
    <source>
        <strain evidence="3">ik275mar</strain>
    </source>
</reference>
<dbReference type="Gene3D" id="3.40.50.720">
    <property type="entry name" value="NAD(P)-binding Rossmann-like Domain"/>
    <property type="match status" value="1"/>
</dbReference>
<name>A0ABX3IID8_9BACT</name>
<dbReference type="InterPro" id="IPR036291">
    <property type="entry name" value="NAD(P)-bd_dom_sf"/>
</dbReference>
<dbReference type="PANTHER" id="PTHR33303">
    <property type="entry name" value="CYTOPLASMIC PROTEIN-RELATED"/>
    <property type="match status" value="1"/>
</dbReference>
<proteinExistence type="predicted"/>
<dbReference type="SMART" id="SM00881">
    <property type="entry name" value="CoA_binding"/>
    <property type="match status" value="1"/>
</dbReference>
<dbReference type="Proteomes" id="UP000242616">
    <property type="component" value="Unassembled WGS sequence"/>
</dbReference>
<evidence type="ECO:0000313" key="2">
    <source>
        <dbReference type="EMBL" id="ONN27079.1"/>
    </source>
</evidence>
<keyword evidence="3" id="KW-1185">Reference proteome</keyword>
<dbReference type="SUPFAM" id="SSF51735">
    <property type="entry name" value="NAD(P)-binding Rossmann-fold domains"/>
    <property type="match status" value="1"/>
</dbReference>
<dbReference type="InterPro" id="IPR003781">
    <property type="entry name" value="CoA-bd"/>
</dbReference>
<dbReference type="RefSeq" id="WP_077198228.1">
    <property type="nucleotide sequence ID" value="NZ_LBFC01000018.1"/>
</dbReference>
<dbReference type="PANTHER" id="PTHR33303:SF2">
    <property type="entry name" value="COA-BINDING DOMAIN-CONTAINING PROTEIN"/>
    <property type="match status" value="1"/>
</dbReference>
<gene>
    <name evidence="2" type="ORF">XJ44_04620</name>
</gene>
<sequence>MVDLNKVKKIALVGATTNKEKFGYIILKDLINKGFEVIPVTPKYEEIEGIKVAKTIKELEEDVDLIVFVVPPKVGAVVTKEVLERGFKNLWYQPGAYSSEIEEILKQSGVEVVRGRCIMVETRR</sequence>
<comment type="caution">
    <text evidence="2">The sequence shown here is derived from an EMBL/GenBank/DDBJ whole genome shotgun (WGS) entry which is preliminary data.</text>
</comment>
<evidence type="ECO:0000259" key="1">
    <source>
        <dbReference type="SMART" id="SM00881"/>
    </source>
</evidence>